<keyword evidence="2" id="KW-1185">Reference proteome</keyword>
<dbReference type="EMBL" id="JALLPJ020000038">
    <property type="protein sequence ID" value="KAL3804576.1"/>
    <property type="molecule type" value="Genomic_DNA"/>
</dbReference>
<evidence type="ECO:0000313" key="2">
    <source>
        <dbReference type="Proteomes" id="UP001530400"/>
    </source>
</evidence>
<dbReference type="AlphaFoldDB" id="A0ABD3QYF6"/>
<gene>
    <name evidence="1" type="ORF">ACHAWO_005471</name>
</gene>
<reference evidence="1 2" key="1">
    <citation type="submission" date="2024-10" db="EMBL/GenBank/DDBJ databases">
        <title>Updated reference genomes for cyclostephanoid diatoms.</title>
        <authorList>
            <person name="Roberts W.R."/>
            <person name="Alverson A.J."/>
        </authorList>
    </citation>
    <scope>NUCLEOTIDE SEQUENCE [LARGE SCALE GENOMIC DNA]</scope>
    <source>
        <strain evidence="1 2">AJA010-31</strain>
    </source>
</reference>
<name>A0ABD3QYF6_9STRA</name>
<accession>A0ABD3QYF6</accession>
<organism evidence="1 2">
    <name type="scientific">Cyclotella atomus</name>
    <dbReference type="NCBI Taxonomy" id="382360"/>
    <lineage>
        <taxon>Eukaryota</taxon>
        <taxon>Sar</taxon>
        <taxon>Stramenopiles</taxon>
        <taxon>Ochrophyta</taxon>
        <taxon>Bacillariophyta</taxon>
        <taxon>Coscinodiscophyceae</taxon>
        <taxon>Thalassiosirophycidae</taxon>
        <taxon>Stephanodiscales</taxon>
        <taxon>Stephanodiscaceae</taxon>
        <taxon>Cyclotella</taxon>
    </lineage>
</organism>
<evidence type="ECO:0000313" key="1">
    <source>
        <dbReference type="EMBL" id="KAL3804576.1"/>
    </source>
</evidence>
<sequence length="137" mass="15059">MKLHGGTSIMDVGFVDFGMPFDSIATLETDASEPLTILGIEASPFNVAKSLVMLEMIKDRAVSARSVVEVWLSSLWSEETFLAFKKAVSKLRGKTGDSTHQVRSILKFWDKAGRMNKGAALQFKMKGLMKSPDSTAR</sequence>
<comment type="caution">
    <text evidence="1">The sequence shown here is derived from an EMBL/GenBank/DDBJ whole genome shotgun (WGS) entry which is preliminary data.</text>
</comment>
<dbReference type="Proteomes" id="UP001530400">
    <property type="component" value="Unassembled WGS sequence"/>
</dbReference>
<proteinExistence type="predicted"/>
<protein>
    <submittedName>
        <fullName evidence="1">Uncharacterized protein</fullName>
    </submittedName>
</protein>